<keyword evidence="1" id="KW-0472">Membrane</keyword>
<feature type="transmembrane region" description="Helical" evidence="1">
    <location>
        <begin position="157"/>
        <end position="178"/>
    </location>
</feature>
<name>A0AAN9BIT8_9CAEN</name>
<feature type="signal peptide" evidence="2">
    <location>
        <begin position="1"/>
        <end position="20"/>
    </location>
</feature>
<proteinExistence type="predicted"/>
<sequence length="179" mass="19849">MECSHRGALLVIAMIQNVLADCPCELYNCRCFSKRRGSSWNAPVTVHILNNSWTAEFVMDTIMNRTDYVCDLFSNNVPSKTPCHFEDGERHGQSLAIATAVLSSLFLLIFLSLLLKALCDAWESFGEIPNTGRECLQAKVSRVAKCFKQKLEKLSDAAFLLVVIFQILICILAIASAVG</sequence>
<evidence type="ECO:0000256" key="1">
    <source>
        <dbReference type="SAM" id="Phobius"/>
    </source>
</evidence>
<evidence type="ECO:0000256" key="2">
    <source>
        <dbReference type="SAM" id="SignalP"/>
    </source>
</evidence>
<evidence type="ECO:0000313" key="4">
    <source>
        <dbReference type="Proteomes" id="UP001374579"/>
    </source>
</evidence>
<dbReference type="EMBL" id="JBAMIC010000007">
    <property type="protein sequence ID" value="KAK7105973.1"/>
    <property type="molecule type" value="Genomic_DNA"/>
</dbReference>
<keyword evidence="2" id="KW-0732">Signal</keyword>
<reference evidence="3 4" key="1">
    <citation type="submission" date="2024-02" db="EMBL/GenBank/DDBJ databases">
        <title>Chromosome-scale genome assembly of the rough periwinkle Littorina saxatilis.</title>
        <authorList>
            <person name="De Jode A."/>
            <person name="Faria R."/>
            <person name="Formenti G."/>
            <person name="Sims Y."/>
            <person name="Smith T.P."/>
            <person name="Tracey A."/>
            <person name="Wood J.M.D."/>
            <person name="Zagrodzka Z.B."/>
            <person name="Johannesson K."/>
            <person name="Butlin R.K."/>
            <person name="Leder E.H."/>
        </authorList>
    </citation>
    <scope>NUCLEOTIDE SEQUENCE [LARGE SCALE GENOMIC DNA]</scope>
    <source>
        <strain evidence="3">Snail1</strain>
        <tissue evidence="3">Muscle</tissue>
    </source>
</reference>
<protein>
    <submittedName>
        <fullName evidence="3">Uncharacterized protein</fullName>
    </submittedName>
</protein>
<accession>A0AAN9BIT8</accession>
<evidence type="ECO:0000313" key="3">
    <source>
        <dbReference type="EMBL" id="KAK7105973.1"/>
    </source>
</evidence>
<keyword evidence="1" id="KW-0812">Transmembrane</keyword>
<comment type="caution">
    <text evidence="3">The sequence shown here is derived from an EMBL/GenBank/DDBJ whole genome shotgun (WGS) entry which is preliminary data.</text>
</comment>
<feature type="chain" id="PRO_5043015892" evidence="2">
    <location>
        <begin position="21"/>
        <end position="179"/>
    </location>
</feature>
<organism evidence="3 4">
    <name type="scientific">Littorina saxatilis</name>
    <dbReference type="NCBI Taxonomy" id="31220"/>
    <lineage>
        <taxon>Eukaryota</taxon>
        <taxon>Metazoa</taxon>
        <taxon>Spiralia</taxon>
        <taxon>Lophotrochozoa</taxon>
        <taxon>Mollusca</taxon>
        <taxon>Gastropoda</taxon>
        <taxon>Caenogastropoda</taxon>
        <taxon>Littorinimorpha</taxon>
        <taxon>Littorinoidea</taxon>
        <taxon>Littorinidae</taxon>
        <taxon>Littorina</taxon>
    </lineage>
</organism>
<keyword evidence="1" id="KW-1133">Transmembrane helix</keyword>
<dbReference type="AlphaFoldDB" id="A0AAN9BIT8"/>
<feature type="transmembrane region" description="Helical" evidence="1">
    <location>
        <begin position="95"/>
        <end position="115"/>
    </location>
</feature>
<dbReference type="Proteomes" id="UP001374579">
    <property type="component" value="Unassembled WGS sequence"/>
</dbReference>
<keyword evidence="4" id="KW-1185">Reference proteome</keyword>
<gene>
    <name evidence="3" type="ORF">V1264_017282</name>
</gene>